<dbReference type="InParanoid" id="A0A165C3E4"/>
<feature type="compositionally biased region" description="Basic residues" evidence="1">
    <location>
        <begin position="304"/>
        <end position="314"/>
    </location>
</feature>
<sequence length="534" mass="59798">MFQLGEPRCVLCLLTSSASGPLEYTESTKSDAYEIAVIESMGQLNRITIEEIQEAKVVIVASNLFQSKGYVERLGMLAGKLMPPPTVNGSGRHYRARLDQALEALRREITRLMGDDGAAGVWSKVKAGQLRGSDVDDVLVQDKRVQGQKYRDAHAQDSTAELMKNEKKGKPRSTHTFATVNTITVFLNVHLGSNDASELKVPGRGKSKNEQTSVEKFHSFREVHSAAWDTRRHEKAQEFLNHFVRQNIAEIDEIPCEKSLKLVTLPAAERALYFELSSSSAEEARLKRCSHFDLDMEGISLDKPHKKVGKKGKKNSPQDSDEESEADSDAAAEDDDKDADSDVVIVTPGLRRHHARLDRAAVECKQDLKAKIKEAVALEVKIGHIKKHGPFRVWIRGCQERRVNDTDASSFIRKIIREATSKQSPATPNGKLTTRDPKRYDFPIVLPEGISGGTEPEQQSSKTAKSTKKENMATKKSKKAEDDDYRDDDDDDDDENGGAQKKKSAVDLHDEPKWDLREQTHFIRRLEKDIVDMV</sequence>
<feature type="region of interest" description="Disordered" evidence="1">
    <location>
        <begin position="443"/>
        <end position="516"/>
    </location>
</feature>
<dbReference type="EMBL" id="KV424212">
    <property type="protein sequence ID" value="KZT50189.1"/>
    <property type="molecule type" value="Genomic_DNA"/>
</dbReference>
<feature type="compositionally biased region" description="Acidic residues" evidence="1">
    <location>
        <begin position="319"/>
        <end position="341"/>
    </location>
</feature>
<dbReference type="Proteomes" id="UP000076842">
    <property type="component" value="Unassembled WGS sequence"/>
</dbReference>
<feature type="region of interest" description="Disordered" evidence="1">
    <location>
        <begin position="419"/>
        <end position="438"/>
    </location>
</feature>
<feature type="region of interest" description="Disordered" evidence="1">
    <location>
        <begin position="303"/>
        <end position="343"/>
    </location>
</feature>
<dbReference type="OrthoDB" id="423221at2759"/>
<keyword evidence="3" id="KW-1185">Reference proteome</keyword>
<proteinExistence type="predicted"/>
<feature type="compositionally biased region" description="Basic and acidic residues" evidence="1">
    <location>
        <begin position="504"/>
        <end position="516"/>
    </location>
</feature>
<feature type="compositionally biased region" description="Acidic residues" evidence="1">
    <location>
        <begin position="482"/>
        <end position="496"/>
    </location>
</feature>
<dbReference type="STRING" id="1353952.A0A165C3E4"/>
<name>A0A165C3E4_9BASI</name>
<feature type="compositionally biased region" description="Polar residues" evidence="1">
    <location>
        <begin position="421"/>
        <end position="432"/>
    </location>
</feature>
<dbReference type="AlphaFoldDB" id="A0A165C3E4"/>
<accession>A0A165C3E4</accession>
<reference evidence="2 3" key="1">
    <citation type="journal article" date="2016" name="Mol. Biol. Evol.">
        <title>Comparative Genomics of Early-Diverging Mushroom-Forming Fungi Provides Insights into the Origins of Lignocellulose Decay Capabilities.</title>
        <authorList>
            <person name="Nagy L.G."/>
            <person name="Riley R."/>
            <person name="Tritt A."/>
            <person name="Adam C."/>
            <person name="Daum C."/>
            <person name="Floudas D."/>
            <person name="Sun H."/>
            <person name="Yadav J.S."/>
            <person name="Pangilinan J."/>
            <person name="Larsson K.H."/>
            <person name="Matsuura K."/>
            <person name="Barry K."/>
            <person name="Labutti K."/>
            <person name="Kuo R."/>
            <person name="Ohm R.A."/>
            <person name="Bhattacharya S.S."/>
            <person name="Shirouzu T."/>
            <person name="Yoshinaga Y."/>
            <person name="Martin F.M."/>
            <person name="Grigoriev I.V."/>
            <person name="Hibbett D.S."/>
        </authorList>
    </citation>
    <scope>NUCLEOTIDE SEQUENCE [LARGE SCALE GENOMIC DNA]</scope>
    <source>
        <strain evidence="2 3">HHB12733</strain>
    </source>
</reference>
<organism evidence="2 3">
    <name type="scientific">Calocera cornea HHB12733</name>
    <dbReference type="NCBI Taxonomy" id="1353952"/>
    <lineage>
        <taxon>Eukaryota</taxon>
        <taxon>Fungi</taxon>
        <taxon>Dikarya</taxon>
        <taxon>Basidiomycota</taxon>
        <taxon>Agaricomycotina</taxon>
        <taxon>Dacrymycetes</taxon>
        <taxon>Dacrymycetales</taxon>
        <taxon>Dacrymycetaceae</taxon>
        <taxon>Calocera</taxon>
    </lineage>
</organism>
<gene>
    <name evidence="2" type="ORF">CALCODRAFT_513440</name>
</gene>
<evidence type="ECO:0000313" key="2">
    <source>
        <dbReference type="EMBL" id="KZT50189.1"/>
    </source>
</evidence>
<protein>
    <submittedName>
        <fullName evidence="2">Uncharacterized protein</fullName>
    </submittedName>
</protein>
<evidence type="ECO:0000313" key="3">
    <source>
        <dbReference type="Proteomes" id="UP000076842"/>
    </source>
</evidence>
<evidence type="ECO:0000256" key="1">
    <source>
        <dbReference type="SAM" id="MobiDB-lite"/>
    </source>
</evidence>